<dbReference type="Proteomes" id="UP000569914">
    <property type="component" value="Unassembled WGS sequence"/>
</dbReference>
<dbReference type="Pfam" id="PF00849">
    <property type="entry name" value="PseudoU_synth_2"/>
    <property type="match status" value="1"/>
</dbReference>
<proteinExistence type="inferred from homology"/>
<dbReference type="GO" id="GO:0140098">
    <property type="term" value="F:catalytic activity, acting on RNA"/>
    <property type="evidence" value="ECO:0007669"/>
    <property type="project" value="UniProtKB-ARBA"/>
</dbReference>
<dbReference type="InterPro" id="IPR006145">
    <property type="entry name" value="PsdUridine_synth_RsuA/RluA"/>
</dbReference>
<evidence type="ECO:0000256" key="3">
    <source>
        <dbReference type="ARBA" id="ARBA00031870"/>
    </source>
</evidence>
<evidence type="ECO:0000256" key="1">
    <source>
        <dbReference type="ARBA" id="ARBA00000073"/>
    </source>
</evidence>
<evidence type="ECO:0000256" key="4">
    <source>
        <dbReference type="ARBA" id="ARBA00033164"/>
    </source>
</evidence>
<comment type="caution">
    <text evidence="6">The sequence shown here is derived from an EMBL/GenBank/DDBJ whole genome shotgun (WGS) entry which is preliminary data.</text>
</comment>
<comment type="catalytic activity">
    <reaction evidence="1">
        <text>a uridine in RNA = a pseudouridine in RNA</text>
        <dbReference type="Rhea" id="RHEA:48348"/>
        <dbReference type="Rhea" id="RHEA-COMP:12068"/>
        <dbReference type="Rhea" id="RHEA-COMP:12069"/>
        <dbReference type="ChEBI" id="CHEBI:65314"/>
        <dbReference type="ChEBI" id="CHEBI:65315"/>
    </reaction>
</comment>
<dbReference type="GO" id="GO:0009982">
    <property type="term" value="F:pseudouridine synthase activity"/>
    <property type="evidence" value="ECO:0007669"/>
    <property type="project" value="InterPro"/>
</dbReference>
<gene>
    <name evidence="6" type="ORF">BKA15_006132</name>
</gene>
<dbReference type="InterPro" id="IPR050188">
    <property type="entry name" value="RluA_PseudoU_synthase"/>
</dbReference>
<dbReference type="PANTHER" id="PTHR21600:SF87">
    <property type="entry name" value="RNA PSEUDOURIDYLATE SYNTHASE DOMAIN-CONTAINING PROTEIN 1"/>
    <property type="match status" value="1"/>
</dbReference>
<evidence type="ECO:0000313" key="7">
    <source>
        <dbReference type="Proteomes" id="UP000569914"/>
    </source>
</evidence>
<dbReference type="AlphaFoldDB" id="A0A7Y9LFG0"/>
<organism evidence="6 7">
    <name type="scientific">Microlunatus parietis</name>
    <dbReference type="NCBI Taxonomy" id="682979"/>
    <lineage>
        <taxon>Bacteria</taxon>
        <taxon>Bacillati</taxon>
        <taxon>Actinomycetota</taxon>
        <taxon>Actinomycetes</taxon>
        <taxon>Propionibacteriales</taxon>
        <taxon>Propionibacteriaceae</taxon>
        <taxon>Microlunatus</taxon>
    </lineage>
</organism>
<reference evidence="6 7" key="1">
    <citation type="submission" date="2020-07" db="EMBL/GenBank/DDBJ databases">
        <title>Sequencing the genomes of 1000 actinobacteria strains.</title>
        <authorList>
            <person name="Klenk H.-P."/>
        </authorList>
    </citation>
    <scope>NUCLEOTIDE SEQUENCE [LARGE SCALE GENOMIC DNA]</scope>
    <source>
        <strain evidence="6 7">DSM 22083</strain>
    </source>
</reference>
<dbReference type="PANTHER" id="PTHR21600">
    <property type="entry name" value="MITOCHONDRIAL RNA PSEUDOURIDINE SYNTHASE"/>
    <property type="match status" value="1"/>
</dbReference>
<keyword evidence="7" id="KW-1185">Reference proteome</keyword>
<keyword evidence="6" id="KW-0413">Isomerase</keyword>
<dbReference type="EMBL" id="JACCBU010000001">
    <property type="protein sequence ID" value="NYE74803.1"/>
    <property type="molecule type" value="Genomic_DNA"/>
</dbReference>
<dbReference type="Gene3D" id="3.30.2350.10">
    <property type="entry name" value="Pseudouridine synthase"/>
    <property type="match status" value="1"/>
</dbReference>
<comment type="similarity">
    <text evidence="2">Belongs to the pseudouridine synthase RluA family.</text>
</comment>
<dbReference type="RefSeq" id="WP_218871643.1">
    <property type="nucleotide sequence ID" value="NZ_JACCBU010000001.1"/>
</dbReference>
<dbReference type="InterPro" id="IPR020103">
    <property type="entry name" value="PsdUridine_synth_cat_dom_sf"/>
</dbReference>
<dbReference type="SUPFAM" id="SSF55120">
    <property type="entry name" value="Pseudouridine synthase"/>
    <property type="match status" value="1"/>
</dbReference>
<dbReference type="GO" id="GO:0003723">
    <property type="term" value="F:RNA binding"/>
    <property type="evidence" value="ECO:0007669"/>
    <property type="project" value="InterPro"/>
</dbReference>
<feature type="domain" description="Pseudouridine synthase RsuA/RluA-like" evidence="5">
    <location>
        <begin position="21"/>
        <end position="185"/>
    </location>
</feature>
<accession>A0A7Y9LFG0</accession>
<dbReference type="CDD" id="cd02869">
    <property type="entry name" value="PseudoU_synth_RluA_like"/>
    <property type="match status" value="1"/>
</dbReference>
<sequence length="256" mass="27971">MTSGPDWATLRAACCYEDEAILALNKPAGISVMGERHDTDLIRLAEATGETLYPVHRIDKVTSGLILLAKELRFHGGLTRQFAQRTAEKHYLAVVRPRGLPERGTIDLPLSTGRKGRIRIAADRAAIEQHGDPPTWSVPEAAVFGQVRTYPSLTTFRRLAQGPDADLLELSPVTGRRHQLRVHLAWIGYAIVGDPLFAARDDSPGRTALHSWRLAVDAEWAGGRRLQLRAEPGLDFFAVAPGLDTPGRAALSAAHD</sequence>
<evidence type="ECO:0000259" key="5">
    <source>
        <dbReference type="Pfam" id="PF00849"/>
    </source>
</evidence>
<name>A0A7Y9LFG0_9ACTN</name>
<dbReference type="GO" id="GO:0000455">
    <property type="term" value="P:enzyme-directed rRNA pseudouridine synthesis"/>
    <property type="evidence" value="ECO:0007669"/>
    <property type="project" value="TreeGrafter"/>
</dbReference>
<protein>
    <recommendedName>
        <fullName evidence="3">RNA pseudouridylate synthase</fullName>
    </recommendedName>
    <alternativeName>
        <fullName evidence="4">RNA-uridine isomerase</fullName>
    </alternativeName>
</protein>
<dbReference type="PROSITE" id="PS01129">
    <property type="entry name" value="PSI_RLU"/>
    <property type="match status" value="1"/>
</dbReference>
<evidence type="ECO:0000256" key="2">
    <source>
        <dbReference type="ARBA" id="ARBA00010876"/>
    </source>
</evidence>
<dbReference type="InterPro" id="IPR006224">
    <property type="entry name" value="PsdUridine_synth_RluA-like_CS"/>
</dbReference>
<evidence type="ECO:0000313" key="6">
    <source>
        <dbReference type="EMBL" id="NYE74803.1"/>
    </source>
</evidence>